<evidence type="ECO:0000313" key="2">
    <source>
        <dbReference type="Proteomes" id="UP001055879"/>
    </source>
</evidence>
<name>A0ACB8Y7T3_ARCLA</name>
<dbReference type="Proteomes" id="UP001055879">
    <property type="component" value="Linkage Group LG14"/>
</dbReference>
<reference evidence="1 2" key="2">
    <citation type="journal article" date="2022" name="Mol. Ecol. Resour.">
        <title>The genomes of chicory, endive, great burdock and yacon provide insights into Asteraceae paleo-polyploidization history and plant inulin production.</title>
        <authorList>
            <person name="Fan W."/>
            <person name="Wang S."/>
            <person name="Wang H."/>
            <person name="Wang A."/>
            <person name="Jiang F."/>
            <person name="Liu H."/>
            <person name="Zhao H."/>
            <person name="Xu D."/>
            <person name="Zhang Y."/>
        </authorList>
    </citation>
    <scope>NUCLEOTIDE SEQUENCE [LARGE SCALE GENOMIC DNA]</scope>
    <source>
        <strain evidence="2">cv. Niubang</strain>
    </source>
</reference>
<gene>
    <name evidence="1" type="ORF">L6452_37679</name>
</gene>
<sequence length="159" mass="18662">MWRLFKTHGGLTVQLEFNTNKDTIDFMNNAESSWKVWFSSMSRWNQEVAINKRLALLDIYGLPIHTWYPEVFSEISKIWGEVVMMRINGINTEFGCLGIITNKEVWIMETISIKVEDQNFKVRVMEKVLEHLDLGENRYDKSSSLEEVLEKEIGTIGRR</sequence>
<accession>A0ACB8Y7T3</accession>
<protein>
    <submittedName>
        <fullName evidence="1">Uncharacterized protein</fullName>
    </submittedName>
</protein>
<dbReference type="EMBL" id="CM042060">
    <property type="protein sequence ID" value="KAI3678389.1"/>
    <property type="molecule type" value="Genomic_DNA"/>
</dbReference>
<comment type="caution">
    <text evidence="1">The sequence shown here is derived from an EMBL/GenBank/DDBJ whole genome shotgun (WGS) entry which is preliminary data.</text>
</comment>
<reference evidence="2" key="1">
    <citation type="journal article" date="2022" name="Mol. Ecol. Resour.">
        <title>The genomes of chicory, endive, great burdock and yacon provide insights into Asteraceae palaeo-polyploidization history and plant inulin production.</title>
        <authorList>
            <person name="Fan W."/>
            <person name="Wang S."/>
            <person name="Wang H."/>
            <person name="Wang A."/>
            <person name="Jiang F."/>
            <person name="Liu H."/>
            <person name="Zhao H."/>
            <person name="Xu D."/>
            <person name="Zhang Y."/>
        </authorList>
    </citation>
    <scope>NUCLEOTIDE SEQUENCE [LARGE SCALE GENOMIC DNA]</scope>
    <source>
        <strain evidence="2">cv. Niubang</strain>
    </source>
</reference>
<keyword evidence="2" id="KW-1185">Reference proteome</keyword>
<organism evidence="1 2">
    <name type="scientific">Arctium lappa</name>
    <name type="common">Greater burdock</name>
    <name type="synonym">Lappa major</name>
    <dbReference type="NCBI Taxonomy" id="4217"/>
    <lineage>
        <taxon>Eukaryota</taxon>
        <taxon>Viridiplantae</taxon>
        <taxon>Streptophyta</taxon>
        <taxon>Embryophyta</taxon>
        <taxon>Tracheophyta</taxon>
        <taxon>Spermatophyta</taxon>
        <taxon>Magnoliopsida</taxon>
        <taxon>eudicotyledons</taxon>
        <taxon>Gunneridae</taxon>
        <taxon>Pentapetalae</taxon>
        <taxon>asterids</taxon>
        <taxon>campanulids</taxon>
        <taxon>Asterales</taxon>
        <taxon>Asteraceae</taxon>
        <taxon>Carduoideae</taxon>
        <taxon>Cardueae</taxon>
        <taxon>Arctiinae</taxon>
        <taxon>Arctium</taxon>
    </lineage>
</organism>
<evidence type="ECO:0000313" key="1">
    <source>
        <dbReference type="EMBL" id="KAI3678389.1"/>
    </source>
</evidence>
<proteinExistence type="predicted"/>